<name>A0AB38FS99_9ENTR</name>
<gene>
    <name evidence="2" type="ORF">NCTC11967_00411</name>
</gene>
<accession>A0AB38FS99</accession>
<evidence type="ECO:0000313" key="3">
    <source>
        <dbReference type="Proteomes" id="UP000251313"/>
    </source>
</evidence>
<reference evidence="2 3" key="1">
    <citation type="submission" date="2018-06" db="EMBL/GenBank/DDBJ databases">
        <authorList>
            <consortium name="Pathogen Informatics"/>
            <person name="Doyle S."/>
        </authorList>
    </citation>
    <scope>NUCLEOTIDE SEQUENCE [LARGE SCALE GENOMIC DNA]</scope>
    <source>
        <strain evidence="2 3">NCTC11967</strain>
    </source>
</reference>
<keyword evidence="1" id="KW-1133">Transmembrane helix</keyword>
<dbReference type="EMBL" id="UAVL01000001">
    <property type="protein sequence ID" value="SQA60233.1"/>
    <property type="molecule type" value="Genomic_DNA"/>
</dbReference>
<keyword evidence="1" id="KW-0812">Transmembrane</keyword>
<protein>
    <recommendedName>
        <fullName evidence="4">Polysaccharide biosynthesis protein</fullName>
    </recommendedName>
</protein>
<sequence>MNRFISNLANGDNDKAIYIKRLLSSWYFVFLPFVLLIITKIYSSSLNDIFLVSDWSVASFIIYGQLISQITANSISLKNVSDHGLEYYVTKRIVFGLTSSIVVYILISLKPNLSLGIAQIILFIFSNIRYFSDNIAIYDLKNSKANS</sequence>
<feature type="transmembrane region" description="Helical" evidence="1">
    <location>
        <begin position="89"/>
        <end position="107"/>
    </location>
</feature>
<evidence type="ECO:0008006" key="4">
    <source>
        <dbReference type="Google" id="ProtNLM"/>
    </source>
</evidence>
<dbReference type="AlphaFoldDB" id="A0AB38FS99"/>
<keyword evidence="1" id="KW-0472">Membrane</keyword>
<proteinExistence type="predicted"/>
<evidence type="ECO:0000313" key="2">
    <source>
        <dbReference type="EMBL" id="SQA60233.1"/>
    </source>
</evidence>
<feature type="transmembrane region" description="Helical" evidence="1">
    <location>
        <begin position="25"/>
        <end position="43"/>
    </location>
</feature>
<evidence type="ECO:0000256" key="1">
    <source>
        <dbReference type="SAM" id="Phobius"/>
    </source>
</evidence>
<feature type="transmembrane region" description="Helical" evidence="1">
    <location>
        <begin position="49"/>
        <end position="68"/>
    </location>
</feature>
<comment type="caution">
    <text evidence="2">The sequence shown here is derived from an EMBL/GenBank/DDBJ whole genome shotgun (WGS) entry which is preliminary data.</text>
</comment>
<feature type="transmembrane region" description="Helical" evidence="1">
    <location>
        <begin position="113"/>
        <end position="131"/>
    </location>
</feature>
<dbReference type="Proteomes" id="UP000251313">
    <property type="component" value="Unassembled WGS sequence"/>
</dbReference>
<organism evidence="2 3">
    <name type="scientific">Yokenella regensburgei</name>
    <dbReference type="NCBI Taxonomy" id="158877"/>
    <lineage>
        <taxon>Bacteria</taxon>
        <taxon>Pseudomonadati</taxon>
        <taxon>Pseudomonadota</taxon>
        <taxon>Gammaproteobacteria</taxon>
        <taxon>Enterobacterales</taxon>
        <taxon>Enterobacteriaceae</taxon>
        <taxon>Yokenella</taxon>
    </lineage>
</organism>